<organism evidence="1 2">
    <name type="scientific">Achromobacter piechaudii</name>
    <dbReference type="NCBI Taxonomy" id="72556"/>
    <lineage>
        <taxon>Bacteria</taxon>
        <taxon>Pseudomonadati</taxon>
        <taxon>Pseudomonadota</taxon>
        <taxon>Betaproteobacteria</taxon>
        <taxon>Burkholderiales</taxon>
        <taxon>Alcaligenaceae</taxon>
        <taxon>Achromobacter</taxon>
    </lineage>
</organism>
<dbReference type="Proteomes" id="UP000494105">
    <property type="component" value="Unassembled WGS sequence"/>
</dbReference>
<evidence type="ECO:0000313" key="2">
    <source>
        <dbReference type="Proteomes" id="UP000494105"/>
    </source>
</evidence>
<proteinExistence type="predicted"/>
<dbReference type="EMBL" id="CADILD010000002">
    <property type="protein sequence ID" value="CAB3893883.1"/>
    <property type="molecule type" value="Genomic_DNA"/>
</dbReference>
<sequence length="76" mass="8649">MIDPSDLRRPIAIIAIAPDGRTYRIERRSQFHPEQAPDGTFFYCCLPDGQVVDQIGTGTYQLPDGTIVRTRRRQNS</sequence>
<evidence type="ECO:0000313" key="1">
    <source>
        <dbReference type="EMBL" id="CAB3893883.1"/>
    </source>
</evidence>
<dbReference type="AlphaFoldDB" id="A0A6S7E2U0"/>
<name>A0A6S7E2U0_9BURK</name>
<gene>
    <name evidence="1" type="ORF">LMG1861_03951</name>
</gene>
<protein>
    <submittedName>
        <fullName evidence="1">Uncharacterized protein</fullName>
    </submittedName>
</protein>
<reference evidence="1 2" key="1">
    <citation type="submission" date="2020-04" db="EMBL/GenBank/DDBJ databases">
        <authorList>
            <person name="De Canck E."/>
        </authorList>
    </citation>
    <scope>NUCLEOTIDE SEQUENCE [LARGE SCALE GENOMIC DNA]</scope>
    <source>
        <strain evidence="1 2">LMG 1861</strain>
    </source>
</reference>
<accession>A0A6S7E2U0</accession>
<dbReference type="RefSeq" id="WP_175129297.1">
    <property type="nucleotide sequence ID" value="NZ_CADILD010000002.1"/>
</dbReference>